<dbReference type="OrthoDB" id="3487564at2759"/>
<evidence type="ECO:0000256" key="1">
    <source>
        <dbReference type="SAM" id="MobiDB-lite"/>
    </source>
</evidence>
<organism evidence="2 3">
    <name type="scientific">Phialocephala subalpina</name>
    <dbReference type="NCBI Taxonomy" id="576137"/>
    <lineage>
        <taxon>Eukaryota</taxon>
        <taxon>Fungi</taxon>
        <taxon>Dikarya</taxon>
        <taxon>Ascomycota</taxon>
        <taxon>Pezizomycotina</taxon>
        <taxon>Leotiomycetes</taxon>
        <taxon>Helotiales</taxon>
        <taxon>Mollisiaceae</taxon>
        <taxon>Phialocephala</taxon>
        <taxon>Phialocephala fortinii species complex</taxon>
    </lineage>
</organism>
<gene>
    <name evidence="2" type="ORF">PAC_08111</name>
</gene>
<dbReference type="EMBL" id="FJOG01000011">
    <property type="protein sequence ID" value="CZR58220.1"/>
    <property type="molecule type" value="Genomic_DNA"/>
</dbReference>
<evidence type="ECO:0000313" key="2">
    <source>
        <dbReference type="EMBL" id="CZR58220.1"/>
    </source>
</evidence>
<proteinExistence type="predicted"/>
<feature type="region of interest" description="Disordered" evidence="1">
    <location>
        <begin position="1"/>
        <end position="32"/>
    </location>
</feature>
<dbReference type="Proteomes" id="UP000184330">
    <property type="component" value="Unassembled WGS sequence"/>
</dbReference>
<feature type="compositionally biased region" description="Polar residues" evidence="1">
    <location>
        <begin position="1"/>
        <end position="23"/>
    </location>
</feature>
<name>A0A1L7WZP2_9HELO</name>
<keyword evidence="3" id="KW-1185">Reference proteome</keyword>
<reference evidence="2 3" key="1">
    <citation type="submission" date="2016-03" db="EMBL/GenBank/DDBJ databases">
        <authorList>
            <person name="Ploux O."/>
        </authorList>
    </citation>
    <scope>NUCLEOTIDE SEQUENCE [LARGE SCALE GENOMIC DNA]</scope>
    <source>
        <strain evidence="2 3">UAMH 11012</strain>
    </source>
</reference>
<dbReference type="AlphaFoldDB" id="A0A1L7WZP2"/>
<protein>
    <submittedName>
        <fullName evidence="2">Uncharacterized protein</fullName>
    </submittedName>
</protein>
<evidence type="ECO:0000313" key="3">
    <source>
        <dbReference type="Proteomes" id="UP000184330"/>
    </source>
</evidence>
<sequence length="237" mass="26475">MSDNCLVSSETASLENDATTPSDTSHDATSEGVIAYATPEDIRDDNHGEYKFPNATWTLQSFDFTDRVDDPGREVPLALTQQALQQHNTKNIPADGKTMNKYPFDEHHMKPIFPGDTAVYASTLDGHVCQKVHVEPYSYPRQCSKHHLSIALAKVDNQNFDADIGLLFPPVEYQDFHTYPTCINEVNLYDHLPKSEFYNDPSNAKPPFSSSAPKEVLFQVLNPWSNAYAGIGTQFSS</sequence>
<accession>A0A1L7WZP2</accession>